<keyword evidence="3" id="KW-1185">Reference proteome</keyword>
<sequence>MMADLEADGWAAKIPLEGSRDLRALNAENWTRQKDGALAPTHIVRLKSSIPPDGPLPQLARPHPHTDPMPAIRARTHAPRRDPPASRCDAARSRCPFLIRAITHRAPRRDHTAWFFELLLMNADEAVVVRDAPRSALRIFCVPVGAITLRSAHKRIGML</sequence>
<dbReference type="EMBL" id="OW152831">
    <property type="protein sequence ID" value="CAH2049464.1"/>
    <property type="molecule type" value="Genomic_DNA"/>
</dbReference>
<feature type="compositionally biased region" description="Basic and acidic residues" evidence="1">
    <location>
        <begin position="79"/>
        <end position="88"/>
    </location>
</feature>
<feature type="non-terminal residue" evidence="2">
    <location>
        <position position="159"/>
    </location>
</feature>
<protein>
    <submittedName>
        <fullName evidence="2">Uncharacterized protein</fullName>
    </submittedName>
</protein>
<evidence type="ECO:0000313" key="2">
    <source>
        <dbReference type="EMBL" id="CAH2049464.1"/>
    </source>
</evidence>
<gene>
    <name evidence="2" type="ORF">IPOD504_LOCUS6839</name>
</gene>
<organism evidence="2 3">
    <name type="scientific">Iphiclides podalirius</name>
    <name type="common">scarce swallowtail</name>
    <dbReference type="NCBI Taxonomy" id="110791"/>
    <lineage>
        <taxon>Eukaryota</taxon>
        <taxon>Metazoa</taxon>
        <taxon>Ecdysozoa</taxon>
        <taxon>Arthropoda</taxon>
        <taxon>Hexapoda</taxon>
        <taxon>Insecta</taxon>
        <taxon>Pterygota</taxon>
        <taxon>Neoptera</taxon>
        <taxon>Endopterygota</taxon>
        <taxon>Lepidoptera</taxon>
        <taxon>Glossata</taxon>
        <taxon>Ditrysia</taxon>
        <taxon>Papilionoidea</taxon>
        <taxon>Papilionidae</taxon>
        <taxon>Papilioninae</taxon>
        <taxon>Iphiclides</taxon>
    </lineage>
</organism>
<accession>A0ABN8I919</accession>
<evidence type="ECO:0000256" key="1">
    <source>
        <dbReference type="SAM" id="MobiDB-lite"/>
    </source>
</evidence>
<proteinExistence type="predicted"/>
<reference evidence="2" key="1">
    <citation type="submission" date="2022-03" db="EMBL/GenBank/DDBJ databases">
        <authorList>
            <person name="Martin H S."/>
        </authorList>
    </citation>
    <scope>NUCLEOTIDE SEQUENCE</scope>
</reference>
<name>A0ABN8I919_9NEOP</name>
<feature type="region of interest" description="Disordered" evidence="1">
    <location>
        <begin position="50"/>
        <end position="88"/>
    </location>
</feature>
<evidence type="ECO:0000313" key="3">
    <source>
        <dbReference type="Proteomes" id="UP000837857"/>
    </source>
</evidence>
<dbReference type="Proteomes" id="UP000837857">
    <property type="component" value="Chromosome 19"/>
</dbReference>